<feature type="region of interest" description="Disordered" evidence="7">
    <location>
        <begin position="1231"/>
        <end position="1260"/>
    </location>
</feature>
<feature type="compositionally biased region" description="Polar residues" evidence="7">
    <location>
        <begin position="2079"/>
        <end position="2089"/>
    </location>
</feature>
<evidence type="ECO:0000313" key="10">
    <source>
        <dbReference type="EMBL" id="EFN81424.1"/>
    </source>
</evidence>
<feature type="region of interest" description="Disordered" evidence="7">
    <location>
        <begin position="1829"/>
        <end position="2135"/>
    </location>
</feature>
<feature type="compositionally biased region" description="Low complexity" evidence="7">
    <location>
        <begin position="797"/>
        <end position="810"/>
    </location>
</feature>
<protein>
    <submittedName>
        <fullName evidence="10">Synaptic vesicle glycoprotein 2A</fullName>
    </submittedName>
</protein>
<keyword evidence="11" id="KW-1185">Reference proteome</keyword>
<feature type="compositionally biased region" description="Polar residues" evidence="7">
    <location>
        <begin position="811"/>
        <end position="820"/>
    </location>
</feature>
<feature type="compositionally biased region" description="Basic and acidic residues" evidence="7">
    <location>
        <begin position="714"/>
        <end position="735"/>
    </location>
</feature>
<dbReference type="InterPro" id="IPR036259">
    <property type="entry name" value="MFS_trans_sf"/>
</dbReference>
<feature type="compositionally biased region" description="Basic and acidic residues" evidence="7">
    <location>
        <begin position="1829"/>
        <end position="1844"/>
    </location>
</feature>
<keyword evidence="4 8" id="KW-0812">Transmembrane</keyword>
<dbReference type="STRING" id="610380.E2BSB1"/>
<feature type="compositionally biased region" description="Basic and acidic residues" evidence="7">
    <location>
        <begin position="1978"/>
        <end position="1999"/>
    </location>
</feature>
<dbReference type="PANTHER" id="PTHR23511:SF36">
    <property type="entry name" value="EG:BACR7A4.13 PROTEIN-RELATED"/>
    <property type="match status" value="1"/>
</dbReference>
<evidence type="ECO:0000256" key="5">
    <source>
        <dbReference type="ARBA" id="ARBA00022989"/>
    </source>
</evidence>
<evidence type="ECO:0000256" key="3">
    <source>
        <dbReference type="ARBA" id="ARBA00022448"/>
    </source>
</evidence>
<feature type="transmembrane region" description="Helical" evidence="8">
    <location>
        <begin position="440"/>
        <end position="458"/>
    </location>
</feature>
<evidence type="ECO:0000313" key="11">
    <source>
        <dbReference type="Proteomes" id="UP000008237"/>
    </source>
</evidence>
<feature type="compositionally biased region" description="Basic and acidic residues" evidence="7">
    <location>
        <begin position="824"/>
        <end position="833"/>
    </location>
</feature>
<feature type="region of interest" description="Disordered" evidence="7">
    <location>
        <begin position="1339"/>
        <end position="1593"/>
    </location>
</feature>
<feature type="compositionally biased region" description="Basic and acidic residues" evidence="7">
    <location>
        <begin position="1574"/>
        <end position="1593"/>
    </location>
</feature>
<feature type="compositionally biased region" description="Polar residues" evidence="7">
    <location>
        <begin position="1887"/>
        <end position="1898"/>
    </location>
</feature>
<evidence type="ECO:0000256" key="2">
    <source>
        <dbReference type="ARBA" id="ARBA00008335"/>
    </source>
</evidence>
<dbReference type="Pfam" id="PF00083">
    <property type="entry name" value="Sugar_tr"/>
    <property type="match status" value="1"/>
</dbReference>
<feature type="transmembrane region" description="Helical" evidence="8">
    <location>
        <begin position="278"/>
        <end position="299"/>
    </location>
</feature>
<dbReference type="PANTHER" id="PTHR23511">
    <property type="entry name" value="SYNAPTIC VESICLE GLYCOPROTEIN 2"/>
    <property type="match status" value="1"/>
</dbReference>
<comment type="subcellular location">
    <subcellularLocation>
        <location evidence="1">Membrane</location>
        <topology evidence="1">Multi-pass membrane protein</topology>
    </subcellularLocation>
</comment>
<organism evidence="11">
    <name type="scientific">Harpegnathos saltator</name>
    <name type="common">Jerdon's jumping ant</name>
    <dbReference type="NCBI Taxonomy" id="610380"/>
    <lineage>
        <taxon>Eukaryota</taxon>
        <taxon>Metazoa</taxon>
        <taxon>Ecdysozoa</taxon>
        <taxon>Arthropoda</taxon>
        <taxon>Hexapoda</taxon>
        <taxon>Insecta</taxon>
        <taxon>Pterygota</taxon>
        <taxon>Neoptera</taxon>
        <taxon>Endopterygota</taxon>
        <taxon>Hymenoptera</taxon>
        <taxon>Apocrita</taxon>
        <taxon>Aculeata</taxon>
        <taxon>Formicoidea</taxon>
        <taxon>Formicidae</taxon>
        <taxon>Ponerinae</taxon>
        <taxon>Ponerini</taxon>
        <taxon>Harpegnathos</taxon>
    </lineage>
</organism>
<evidence type="ECO:0000256" key="6">
    <source>
        <dbReference type="ARBA" id="ARBA00023136"/>
    </source>
</evidence>
<dbReference type="SUPFAM" id="SSF103473">
    <property type="entry name" value="MFS general substrate transporter"/>
    <property type="match status" value="1"/>
</dbReference>
<evidence type="ECO:0000256" key="8">
    <source>
        <dbReference type="SAM" id="Phobius"/>
    </source>
</evidence>
<feature type="compositionally biased region" description="Basic and acidic residues" evidence="7">
    <location>
        <begin position="1491"/>
        <end position="1537"/>
    </location>
</feature>
<evidence type="ECO:0000259" key="9">
    <source>
        <dbReference type="PROSITE" id="PS50850"/>
    </source>
</evidence>
<evidence type="ECO:0000256" key="4">
    <source>
        <dbReference type="ARBA" id="ARBA00022692"/>
    </source>
</evidence>
<keyword evidence="6 8" id="KW-0472">Membrane</keyword>
<name>E2BSB1_HARSA</name>
<feature type="compositionally biased region" description="Polar residues" evidence="7">
    <location>
        <begin position="669"/>
        <end position="679"/>
    </location>
</feature>
<dbReference type="InParanoid" id="E2BSB1"/>
<feature type="transmembrane region" description="Helical" evidence="8">
    <location>
        <begin position="44"/>
        <end position="66"/>
    </location>
</feature>
<feature type="transmembrane region" description="Helical" evidence="8">
    <location>
        <begin position="411"/>
        <end position="434"/>
    </location>
</feature>
<feature type="domain" description="Major facilitator superfamily (MFS) profile" evidence="9">
    <location>
        <begin position="1"/>
        <end position="462"/>
    </location>
</feature>
<feature type="transmembrane region" description="Helical" evidence="8">
    <location>
        <begin position="465"/>
        <end position="487"/>
    </location>
</feature>
<evidence type="ECO:0000256" key="7">
    <source>
        <dbReference type="SAM" id="MobiDB-lite"/>
    </source>
</evidence>
<dbReference type="GO" id="GO:0016020">
    <property type="term" value="C:membrane"/>
    <property type="evidence" value="ECO:0007669"/>
    <property type="project" value="UniProtKB-SubCell"/>
</dbReference>
<feature type="compositionally biased region" description="Basic and acidic residues" evidence="7">
    <location>
        <begin position="1860"/>
        <end position="1872"/>
    </location>
</feature>
<dbReference type="Gene3D" id="1.20.1250.20">
    <property type="entry name" value="MFS general substrate transporter like domains"/>
    <property type="match status" value="1"/>
</dbReference>
<feature type="compositionally biased region" description="Polar residues" evidence="7">
    <location>
        <begin position="1557"/>
        <end position="1569"/>
    </location>
</feature>
<accession>E2BSB1</accession>
<feature type="region of interest" description="Disordered" evidence="7">
    <location>
        <begin position="1710"/>
        <end position="1801"/>
    </location>
</feature>
<dbReference type="Proteomes" id="UP000008237">
    <property type="component" value="Unassembled WGS sequence"/>
</dbReference>
<dbReference type="EMBL" id="GL450157">
    <property type="protein sequence ID" value="EFN81424.1"/>
    <property type="molecule type" value="Genomic_DNA"/>
</dbReference>
<dbReference type="PROSITE" id="PS50850">
    <property type="entry name" value="MFS"/>
    <property type="match status" value="1"/>
</dbReference>
<proteinExistence type="inferred from homology"/>
<feature type="region of interest" description="Disordered" evidence="7">
    <location>
        <begin position="2230"/>
        <end position="2259"/>
    </location>
</feature>
<keyword evidence="3" id="KW-0813">Transport</keyword>
<feature type="transmembrane region" description="Helical" evidence="8">
    <location>
        <begin position="306"/>
        <end position="326"/>
    </location>
</feature>
<feature type="compositionally biased region" description="Polar residues" evidence="7">
    <location>
        <begin position="2111"/>
        <end position="2121"/>
    </location>
</feature>
<feature type="compositionally biased region" description="Polar residues" evidence="7">
    <location>
        <begin position="1000"/>
        <end position="1009"/>
    </location>
</feature>
<dbReference type="OrthoDB" id="8191083at2759"/>
<feature type="region of interest" description="Disordered" evidence="7">
    <location>
        <begin position="669"/>
        <end position="833"/>
    </location>
</feature>
<feature type="region of interest" description="Disordered" evidence="7">
    <location>
        <begin position="990"/>
        <end position="1009"/>
    </location>
</feature>
<comment type="similarity">
    <text evidence="2">Belongs to the major facilitator superfamily.</text>
</comment>
<reference evidence="10 11" key="1">
    <citation type="journal article" date="2010" name="Science">
        <title>Genomic comparison of the ants Camponotus floridanus and Harpegnathos saltator.</title>
        <authorList>
            <person name="Bonasio R."/>
            <person name="Zhang G."/>
            <person name="Ye C."/>
            <person name="Mutti N.S."/>
            <person name="Fang X."/>
            <person name="Qin N."/>
            <person name="Donahue G."/>
            <person name="Yang P."/>
            <person name="Li Q."/>
            <person name="Li C."/>
            <person name="Zhang P."/>
            <person name="Huang Z."/>
            <person name="Berger S.L."/>
            <person name="Reinberg D."/>
            <person name="Wang J."/>
            <person name="Liebig J."/>
        </authorList>
    </citation>
    <scope>NUCLEOTIDE SEQUENCE [LARGE SCALE GENOMIC DNA]</scope>
    <source>
        <strain evidence="10 11">R22 G/1</strain>
    </source>
</reference>
<feature type="transmembrane region" description="Helical" evidence="8">
    <location>
        <begin position="21"/>
        <end position="38"/>
    </location>
</feature>
<feature type="transmembrane region" description="Helical" evidence="8">
    <location>
        <begin position="332"/>
        <end position="354"/>
    </location>
</feature>
<evidence type="ECO:0000256" key="1">
    <source>
        <dbReference type="ARBA" id="ARBA00004141"/>
    </source>
</evidence>
<feature type="compositionally biased region" description="Polar residues" evidence="7">
    <location>
        <begin position="1455"/>
        <end position="1465"/>
    </location>
</feature>
<dbReference type="InterPro" id="IPR020846">
    <property type="entry name" value="MFS_dom"/>
</dbReference>
<feature type="transmembrane region" description="Helical" evidence="8">
    <location>
        <begin position="120"/>
        <end position="140"/>
    </location>
</feature>
<feature type="compositionally biased region" description="Basic and acidic residues" evidence="7">
    <location>
        <begin position="1354"/>
        <end position="1372"/>
    </location>
</feature>
<keyword evidence="5 8" id="KW-1133">Transmembrane helix</keyword>
<feature type="compositionally biased region" description="Basic and acidic residues" evidence="7">
    <location>
        <begin position="1929"/>
        <end position="1966"/>
    </location>
</feature>
<feature type="compositionally biased region" description="Basic and acidic residues" evidence="7">
    <location>
        <begin position="1765"/>
        <end position="1786"/>
    </location>
</feature>
<dbReference type="InterPro" id="IPR005828">
    <property type="entry name" value="MFS_sugar_transport-like"/>
</dbReference>
<feature type="compositionally biased region" description="Low complexity" evidence="7">
    <location>
        <begin position="2024"/>
        <end position="2037"/>
    </location>
</feature>
<feature type="region of interest" description="Disordered" evidence="7">
    <location>
        <begin position="552"/>
        <end position="576"/>
    </location>
</feature>
<feature type="compositionally biased region" description="Basic and acidic residues" evidence="7">
    <location>
        <begin position="555"/>
        <end position="564"/>
    </location>
</feature>
<feature type="transmembrane region" description="Helical" evidence="8">
    <location>
        <begin position="216"/>
        <end position="235"/>
    </location>
</feature>
<gene>
    <name evidence="10" type="ORF">EAI_02876</name>
</gene>
<feature type="transmembrane region" description="Helical" evidence="8">
    <location>
        <begin position="78"/>
        <end position="100"/>
    </location>
</feature>
<dbReference type="GO" id="GO:0022857">
    <property type="term" value="F:transmembrane transporter activity"/>
    <property type="evidence" value="ECO:0007669"/>
    <property type="project" value="InterPro"/>
</dbReference>
<sequence>MAIGAFLFGSISDTAGRRESIAVSTGIVFCASASLSFAQTHFLVNLSVFVLGLGVAGNNTVLRVYLIECLPVRKRGTCLAVIDTFWVTGYLAALGVSWALMPSAILMLGKQFRPSSWRVLVILSGTPSLMIACASGLLPPSPRHSLYRRRSRRALAVLRQMYAINNTKHTDTYPHRNLEDCVRPDEETNENRLQEYFTKTWERVGRVHRPPYKRTTLCGVLACLLRFPGFAWLALWSTHVLRELEGDTAGWNGTCNLSFQNVVLGFLRNCDQVNEDSFMLLLLVSLGYVLGESLLVIGIDIVGKKPYLIFSGVAGCVASLALIFRMQRAIRVVLSSIFLAAYAIGHTTTCVLLLENYPTALRFAWLALWSTHVLRELEGDTAGWNGTCNLSFQNVVLGFLRNCDQVNEDSFMLLLLVSLGYVLGESLLVIGIDIVGKKPYLIFSGVAGCVASLALIFRMQRAIRVVLSSIFLAAYAIGHTTTCVLLLENYPTALSSKYFRRVRGLERAKALRNADRRLEVALANDEELLGDFFDEDTGFAESLLDAMLSNCREPPAQRRSERTSVRSPSSRQRSRSLALAEQTLMGAASVVDRAADADKTTARNVLRNGAPKVSKWTRVKAAFKWERACTNDLAEIAESGTAMPSTPTSRYLRIPDITAGSWSGSALSACTSELSSPSTPIGRVSPASSSNEEVFDEPRKNIINYPDRQSPQSSREDKKREDAERHGRSFDRDVSVTENTDSIELPNEASRAAKPLIRVTPDAASSARVAKDPEAPPRRPPPTLTITIPPNEEEVRSLSSPESMSPLPSSAQDSGGSSPQRPKARPDILSSREFKRQYSTIEEATTPAPKIQRQDSKWNKVRRAFLTNATFSVPPSPVRVFAAQSFASDGTKHCRAEALRDYQALREKFGAEFYRKLLEWERLKGNPPRVLAARNVRDGLPLHEERLAPEFRKKLQDWKRAKKGRRSGASIEQQRVSRRRLTDWQLWRSSSKPEPRCHGTKQSSVSSRGSCASIGSAGSFASDGKQHLCEDFVKRMEAWRRMSEAACRSSERPRAATSRVASDVIDETEFLALEKLLLLFGQRSRKERRESDAKQLNDCFDGDSRFTAASRGVSCGNEVLIRTSVGSYRFEGISREFTRKLYDWEKYRGISPRSSTFRLLGPGYTPFAQDSDEATLTESPSATGKTRALHWNLKRSKSDGSVFEGSLRDESYTLRRSTSLHSLISTDKLEDDNRMDALPTSNNPQSIKDHSEDTAVEDSEPEAMIVDIEDVIEETASPLERVQPHQTPVYSVAASETTSIAVPLGTVTSSHEPSPVFLVEAEDDDDDCGGWNGRTWVGGQEARSSENSSSPEHFPVREVWRERTTSLAEEKPSWGPWRKGHDTEDAATTAAGWTEKTGCSVVPDDDSVKFDRPIGWNRDAWDESGEIFQRYANEANRDSTVPESPTDEGDAGRNATKQQELSASQPKADDTEPASLAENLGATSSAWSAEKLTDSPRTCERMNEAEKIEDPTDKSNDERKSDVEDHRDSEDAAKSKETMSTAGPRAYRLATMPSPPNCRNSREAPSNLFNLIVGDDKSTPECHDADTESESSARYENYRLPELQADVDRHYEILTFRTDACSDTLDSRFLYEPVGCRETPRDDASNRARENLSLSRLRGAETASFSGTPTSLLTDSTIRTVPITVSRNSEARRLERILINEETLNKVVVPTASAERPRPAESATAADETEARTNEEQQVTCGKKDSSSPRNMFVKTKRMIFGPFRRSEDRPSSRKESDSSVDERLLRSKSKSKSRSASPKLCRQDALLRPVSLSLPWPLRFSSKDNEAFSGAESRRSSAGKTDDAVTVQVSDSRCGGFISDDRASEDDKKPNDQLTNEEPAEINQAAAHQSATKSANVPVNARPFTGTTSPCASEQPDRPRATVVQQDRSTRRMQDESKRGRRQDEGEQRDKVKCERVQNEERRTEVGSAGQDEERADEAASGHGQDKARRQDENHAKNDAVPSDLMHKLRILSDAAARREGRATSTETSASSSSESRSSRIRRAKESFLSRRGGPFCRSMMEPTETGGRESDPWGRRSASQTSSSCTEMSKPGDIQLAESTSRPEETGDAGSSTVRTTAQDEPACSSGDQGCAREEDREVAVRADLVKSASAGMINVDPDTFGRLVAADRGCESLPRTIAKRRDSSGPLAKIVGKLKLSRLIRAKNADGGNMSTISTLCRQSLLINVRGGSEGRSGGLASDADDKGKGADEASGAIDE</sequence>